<organism evidence="7 8">
    <name type="scientific">Mesorhizobium caraganae</name>
    <dbReference type="NCBI Taxonomy" id="483206"/>
    <lineage>
        <taxon>Bacteria</taxon>
        <taxon>Pseudomonadati</taxon>
        <taxon>Pseudomonadota</taxon>
        <taxon>Alphaproteobacteria</taxon>
        <taxon>Hyphomicrobiales</taxon>
        <taxon>Phyllobacteriaceae</taxon>
        <taxon>Mesorhizobium</taxon>
    </lineage>
</organism>
<dbReference type="EMBL" id="JAMYQB010000009">
    <property type="protein sequence ID" value="MER9405086.1"/>
    <property type="molecule type" value="Genomic_DNA"/>
</dbReference>
<keyword evidence="8" id="KW-1185">Reference proteome</keyword>
<evidence type="ECO:0000256" key="6">
    <source>
        <dbReference type="SAM" id="Phobius"/>
    </source>
</evidence>
<name>A0ABV1YZT8_9HYPH</name>
<keyword evidence="5 6" id="KW-0472">Membrane</keyword>
<reference evidence="7 8" key="1">
    <citation type="journal article" date="2024" name="Proc. Natl. Acad. Sci. U.S.A.">
        <title>The evolutionary genomics of adaptation to stress in wild rhizobium bacteria.</title>
        <authorList>
            <person name="Kehlet-Delgado H."/>
            <person name="Montoya A.P."/>
            <person name="Jensen K.T."/>
            <person name="Wendlandt C.E."/>
            <person name="Dexheimer C."/>
            <person name="Roberts M."/>
            <person name="Torres Martinez L."/>
            <person name="Friesen M.L."/>
            <person name="Griffitts J.S."/>
            <person name="Porter S.S."/>
        </authorList>
    </citation>
    <scope>NUCLEOTIDE SEQUENCE [LARGE SCALE GENOMIC DNA]</scope>
    <source>
        <strain evidence="7 8">M0641</strain>
    </source>
</reference>
<dbReference type="InterPro" id="IPR001123">
    <property type="entry name" value="LeuE-type"/>
</dbReference>
<evidence type="ECO:0000256" key="4">
    <source>
        <dbReference type="ARBA" id="ARBA00022989"/>
    </source>
</evidence>
<sequence length="85" mass="9002">MPALCCRILSSSASVALGFGALLLASEFYLSALRMFGAFYLLFVAIGTLRNASRPAFNPNLPETHHSAKALIGRCFLVAVTNPAA</sequence>
<protein>
    <submittedName>
        <fullName evidence="7">LysE family transporter</fullName>
    </submittedName>
</protein>
<keyword evidence="3 6" id="KW-0812">Transmembrane</keyword>
<comment type="caution">
    <text evidence="7">The sequence shown here is derived from an EMBL/GenBank/DDBJ whole genome shotgun (WGS) entry which is preliminary data.</text>
</comment>
<feature type="transmembrane region" description="Helical" evidence="6">
    <location>
        <begin position="28"/>
        <end position="49"/>
    </location>
</feature>
<evidence type="ECO:0000313" key="7">
    <source>
        <dbReference type="EMBL" id="MER9405086.1"/>
    </source>
</evidence>
<dbReference type="Proteomes" id="UP001433071">
    <property type="component" value="Unassembled WGS sequence"/>
</dbReference>
<evidence type="ECO:0000256" key="1">
    <source>
        <dbReference type="ARBA" id="ARBA00004651"/>
    </source>
</evidence>
<evidence type="ECO:0000256" key="5">
    <source>
        <dbReference type="ARBA" id="ARBA00023136"/>
    </source>
</evidence>
<accession>A0ABV1YZT8</accession>
<keyword evidence="4 6" id="KW-1133">Transmembrane helix</keyword>
<evidence type="ECO:0000256" key="3">
    <source>
        <dbReference type="ARBA" id="ARBA00022692"/>
    </source>
</evidence>
<keyword evidence="2" id="KW-1003">Cell membrane</keyword>
<proteinExistence type="predicted"/>
<gene>
    <name evidence="7" type="ORF">NKI36_13610</name>
</gene>
<comment type="subcellular location">
    <subcellularLocation>
        <location evidence="1">Cell membrane</location>
        <topology evidence="1">Multi-pass membrane protein</topology>
    </subcellularLocation>
</comment>
<evidence type="ECO:0000313" key="8">
    <source>
        <dbReference type="Proteomes" id="UP001433071"/>
    </source>
</evidence>
<dbReference type="Pfam" id="PF01810">
    <property type="entry name" value="LysE"/>
    <property type="match status" value="1"/>
</dbReference>
<evidence type="ECO:0000256" key="2">
    <source>
        <dbReference type="ARBA" id="ARBA00022475"/>
    </source>
</evidence>